<evidence type="ECO:0000259" key="9">
    <source>
        <dbReference type="Pfam" id="PF13231"/>
    </source>
</evidence>
<feature type="transmembrane region" description="Helical" evidence="8">
    <location>
        <begin position="262"/>
        <end position="280"/>
    </location>
</feature>
<keyword evidence="7 8" id="KW-0472">Membrane</keyword>
<evidence type="ECO:0000256" key="3">
    <source>
        <dbReference type="ARBA" id="ARBA00022676"/>
    </source>
</evidence>
<reference evidence="10 11" key="1">
    <citation type="journal article" date="2016" name="Environ. Microbiol.">
        <title>Genomic resolution of a cold subsurface aquifer community provides metabolic insights for novel microbes adapted to high CO concentrations.</title>
        <authorList>
            <person name="Probst A.J."/>
            <person name="Castelle C.J."/>
            <person name="Singh A."/>
            <person name="Brown C.T."/>
            <person name="Anantharaman K."/>
            <person name="Sharon I."/>
            <person name="Hug L.A."/>
            <person name="Burstein D."/>
            <person name="Emerson J.B."/>
            <person name="Thomas B.C."/>
            <person name="Banfield J.F."/>
        </authorList>
    </citation>
    <scope>NUCLEOTIDE SEQUENCE [LARGE SCALE GENOMIC DNA]</scope>
    <source>
        <strain evidence="10">CG1_02_47_37</strain>
    </source>
</reference>
<protein>
    <recommendedName>
        <fullName evidence="9">Glycosyltransferase RgtA/B/C/D-like domain-containing protein</fullName>
    </recommendedName>
</protein>
<evidence type="ECO:0000256" key="2">
    <source>
        <dbReference type="ARBA" id="ARBA00022475"/>
    </source>
</evidence>
<evidence type="ECO:0000256" key="1">
    <source>
        <dbReference type="ARBA" id="ARBA00004651"/>
    </source>
</evidence>
<dbReference type="GO" id="GO:0005886">
    <property type="term" value="C:plasma membrane"/>
    <property type="evidence" value="ECO:0007669"/>
    <property type="project" value="UniProtKB-SubCell"/>
</dbReference>
<dbReference type="GO" id="GO:0016763">
    <property type="term" value="F:pentosyltransferase activity"/>
    <property type="evidence" value="ECO:0007669"/>
    <property type="project" value="TreeGrafter"/>
</dbReference>
<feature type="transmembrane region" description="Helical" evidence="8">
    <location>
        <begin position="314"/>
        <end position="332"/>
    </location>
</feature>
<evidence type="ECO:0000256" key="4">
    <source>
        <dbReference type="ARBA" id="ARBA00022679"/>
    </source>
</evidence>
<gene>
    <name evidence="10" type="ORF">AUJ59_01065</name>
</gene>
<dbReference type="InterPro" id="IPR050297">
    <property type="entry name" value="LipidA_mod_glycosyltrf_83"/>
</dbReference>
<keyword evidence="4" id="KW-0808">Transferase</keyword>
<sequence>MLKTKWLLAGLIFAVTFIPRLYKISNPVADWHSWRQADTAAVARNFVKDGFNPLYPQSDSFLALNDKGLPNPNRYFINEFPFYNAVVAGVYKIWGINETYARLVSVVFASLGAAVLYLIASKLFGQKIALAAGLFYALNPYNIYYGRVIMPDPIFVSLGLIALYLFLLKPWNLWSAGVFGLSLLVKPYAIFVLPVFLYYGRWQPKLMGRWGAVALAPLILWRIHLANHPEASFASNWLLNGTDIRFTGAWFRWLIYERLNRLIFATGGFVLLILGMISSYQDKKRLGIFIWLLSIVAYMIIFAMGNVTHDYYQLPLMPVGSILVAFGFWQIVDSSKNLLIKLINWGVALSLVFLSLAFGWYEVRGYFNINRPEIVEAGKAVDALTPKDALVIAAYNSDPAFLYQTNRHGWPDGVNIEAKVQAGATHYVSVNFDSVSNYLEARCSSLVKTDKYTIVDLRGCNL</sequence>
<dbReference type="STRING" id="1805034.AUJ59_01065"/>
<evidence type="ECO:0000256" key="5">
    <source>
        <dbReference type="ARBA" id="ARBA00022692"/>
    </source>
</evidence>
<dbReference type="PANTHER" id="PTHR33908">
    <property type="entry name" value="MANNOSYLTRANSFERASE YKCB-RELATED"/>
    <property type="match status" value="1"/>
</dbReference>
<dbReference type="Proteomes" id="UP000183144">
    <property type="component" value="Unassembled WGS sequence"/>
</dbReference>
<dbReference type="GO" id="GO:0009103">
    <property type="term" value="P:lipopolysaccharide biosynthetic process"/>
    <property type="evidence" value="ECO:0007669"/>
    <property type="project" value="UniProtKB-ARBA"/>
</dbReference>
<feature type="transmembrane region" description="Helical" evidence="8">
    <location>
        <begin position="286"/>
        <end position="307"/>
    </location>
</feature>
<feature type="transmembrane region" description="Helical" evidence="8">
    <location>
        <begin position="338"/>
        <end position="361"/>
    </location>
</feature>
<comment type="caution">
    <text evidence="10">The sequence shown here is derived from an EMBL/GenBank/DDBJ whole genome shotgun (WGS) entry which is preliminary data.</text>
</comment>
<feature type="transmembrane region" description="Helical" evidence="8">
    <location>
        <begin position="100"/>
        <end position="120"/>
    </location>
</feature>
<evidence type="ECO:0000313" key="10">
    <source>
        <dbReference type="EMBL" id="OIN89660.1"/>
    </source>
</evidence>
<dbReference type="AlphaFoldDB" id="A0A1J4RTL9"/>
<evidence type="ECO:0000313" key="11">
    <source>
        <dbReference type="Proteomes" id="UP000183144"/>
    </source>
</evidence>
<organism evidence="10 11">
    <name type="scientific">Candidatus Beckwithbacteria bacterium CG1_02_47_37</name>
    <dbReference type="NCBI Taxonomy" id="1805034"/>
    <lineage>
        <taxon>Bacteria</taxon>
        <taxon>Candidatus Beckwithiibacteriota</taxon>
    </lineage>
</organism>
<accession>A0A1J4RTL9</accession>
<evidence type="ECO:0000256" key="8">
    <source>
        <dbReference type="SAM" id="Phobius"/>
    </source>
</evidence>
<feature type="domain" description="Glycosyltransferase RgtA/B/C/D-like" evidence="9">
    <location>
        <begin position="81"/>
        <end position="203"/>
    </location>
</feature>
<keyword evidence="3" id="KW-0328">Glycosyltransferase</keyword>
<comment type="subcellular location">
    <subcellularLocation>
        <location evidence="1">Cell membrane</location>
        <topology evidence="1">Multi-pass membrane protein</topology>
    </subcellularLocation>
</comment>
<proteinExistence type="predicted"/>
<evidence type="ECO:0000256" key="7">
    <source>
        <dbReference type="ARBA" id="ARBA00023136"/>
    </source>
</evidence>
<keyword evidence="2" id="KW-1003">Cell membrane</keyword>
<evidence type="ECO:0000256" key="6">
    <source>
        <dbReference type="ARBA" id="ARBA00022989"/>
    </source>
</evidence>
<dbReference type="EMBL" id="MNUI01000020">
    <property type="protein sequence ID" value="OIN89660.1"/>
    <property type="molecule type" value="Genomic_DNA"/>
</dbReference>
<feature type="transmembrane region" description="Helical" evidence="8">
    <location>
        <begin position="173"/>
        <end position="199"/>
    </location>
</feature>
<dbReference type="PANTHER" id="PTHR33908:SF11">
    <property type="entry name" value="MEMBRANE PROTEIN"/>
    <property type="match status" value="1"/>
</dbReference>
<dbReference type="Pfam" id="PF13231">
    <property type="entry name" value="PMT_2"/>
    <property type="match status" value="1"/>
</dbReference>
<keyword evidence="5 8" id="KW-0812">Transmembrane</keyword>
<dbReference type="InterPro" id="IPR038731">
    <property type="entry name" value="RgtA/B/C-like"/>
</dbReference>
<keyword evidence="6 8" id="KW-1133">Transmembrane helix</keyword>
<name>A0A1J4RTL9_9BACT</name>
<feature type="transmembrane region" description="Helical" evidence="8">
    <location>
        <begin position="148"/>
        <end position="167"/>
    </location>
</feature>